<dbReference type="EMBL" id="AYRZ02000003">
    <property type="protein sequence ID" value="PHT88248.1"/>
    <property type="molecule type" value="Genomic_DNA"/>
</dbReference>
<evidence type="ECO:0000256" key="5">
    <source>
        <dbReference type="ARBA" id="ARBA00023163"/>
    </source>
</evidence>
<evidence type="ECO:0000313" key="8">
    <source>
        <dbReference type="Proteomes" id="UP000222542"/>
    </source>
</evidence>
<keyword evidence="8" id="KW-1185">Reference proteome</keyword>
<evidence type="ECO:0000259" key="6">
    <source>
        <dbReference type="Pfam" id="PF23121"/>
    </source>
</evidence>
<sequence length="84" mass="9837">MIPMTHPYDPAHDPSRKGSFDILGDLDFAPRMFNNFIHAHPPSRVRRNVYEFSRLLPDTLKFELVPWGDNWASLFNDIVRAKKI</sequence>
<dbReference type="GO" id="GO:0140566">
    <property type="term" value="F:histone reader activity"/>
    <property type="evidence" value="ECO:0007669"/>
    <property type="project" value="InterPro"/>
</dbReference>
<accession>A0A2G3A1Z4</accession>
<evidence type="ECO:0000256" key="4">
    <source>
        <dbReference type="ARBA" id="ARBA00023015"/>
    </source>
</evidence>
<proteinExistence type="predicted"/>
<gene>
    <name evidence="7" type="ORF">T459_10354</name>
</gene>
<evidence type="ECO:0000313" key="7">
    <source>
        <dbReference type="EMBL" id="PHT88248.1"/>
    </source>
</evidence>
<comment type="caution">
    <text evidence="7">The sequence shown here is derived from an EMBL/GenBank/DDBJ whole genome shotgun (WGS) entry which is preliminary data.</text>
</comment>
<keyword evidence="4" id="KW-0805">Transcription regulation</keyword>
<dbReference type="GO" id="GO:0034244">
    <property type="term" value="P:negative regulation of transcription elongation by RNA polymerase II"/>
    <property type="evidence" value="ECO:0007669"/>
    <property type="project" value="InterPro"/>
</dbReference>
<dbReference type="InterPro" id="IPR049914">
    <property type="entry name" value="PHD1-3/5-6"/>
</dbReference>
<reference evidence="7 8" key="2">
    <citation type="journal article" date="2017" name="Genome Biol.">
        <title>New reference genome sequences of hot pepper reveal the massive evolution of plant disease-resistance genes by retroduplication.</title>
        <authorList>
            <person name="Kim S."/>
            <person name="Park J."/>
            <person name="Yeom S.I."/>
            <person name="Kim Y.M."/>
            <person name="Seo E."/>
            <person name="Kim K.T."/>
            <person name="Kim M.S."/>
            <person name="Lee J.M."/>
            <person name="Cheong K."/>
            <person name="Shin H.S."/>
            <person name="Kim S.B."/>
            <person name="Han K."/>
            <person name="Lee J."/>
            <person name="Park M."/>
            <person name="Lee H.A."/>
            <person name="Lee H.Y."/>
            <person name="Lee Y."/>
            <person name="Oh S."/>
            <person name="Lee J.H."/>
            <person name="Choi E."/>
            <person name="Choi E."/>
            <person name="Lee S.E."/>
            <person name="Jeon J."/>
            <person name="Kim H."/>
            <person name="Choi G."/>
            <person name="Song H."/>
            <person name="Lee J."/>
            <person name="Lee S.C."/>
            <person name="Kwon J.K."/>
            <person name="Lee H.Y."/>
            <person name="Koo N."/>
            <person name="Hong Y."/>
            <person name="Kim R.W."/>
            <person name="Kang W.H."/>
            <person name="Huh J.H."/>
            <person name="Kang B.C."/>
            <person name="Yang T.J."/>
            <person name="Lee Y.H."/>
            <person name="Bennetzen J.L."/>
            <person name="Choi D."/>
        </authorList>
    </citation>
    <scope>NUCLEOTIDE SEQUENCE [LARGE SCALE GENOMIC DNA]</scope>
    <source>
        <strain evidence="8">cv. CM334</strain>
    </source>
</reference>
<dbReference type="PANTHER" id="PTHR33304:SF36">
    <property type="entry name" value="GB|AAF26970.1-RELATED"/>
    <property type="match status" value="1"/>
</dbReference>
<name>A0A2G3A1Z4_CAPAN</name>
<feature type="domain" description="AIPP2-like SPOC-like" evidence="6">
    <location>
        <begin position="17"/>
        <end position="77"/>
    </location>
</feature>
<dbReference type="PANTHER" id="PTHR33304">
    <property type="match status" value="1"/>
</dbReference>
<keyword evidence="1" id="KW-0479">Metal-binding</keyword>
<dbReference type="InterPro" id="IPR056280">
    <property type="entry name" value="AIPP2-like_SPOC"/>
</dbReference>
<evidence type="ECO:0000256" key="1">
    <source>
        <dbReference type="ARBA" id="ARBA00022723"/>
    </source>
</evidence>
<dbReference type="AlphaFoldDB" id="A0A2G3A1Z4"/>
<reference evidence="7 8" key="1">
    <citation type="journal article" date="2014" name="Nat. Genet.">
        <title>Genome sequence of the hot pepper provides insights into the evolution of pungency in Capsicum species.</title>
        <authorList>
            <person name="Kim S."/>
            <person name="Park M."/>
            <person name="Yeom S.I."/>
            <person name="Kim Y.M."/>
            <person name="Lee J.M."/>
            <person name="Lee H.A."/>
            <person name="Seo E."/>
            <person name="Choi J."/>
            <person name="Cheong K."/>
            <person name="Kim K.T."/>
            <person name="Jung K."/>
            <person name="Lee G.W."/>
            <person name="Oh S.K."/>
            <person name="Bae C."/>
            <person name="Kim S.B."/>
            <person name="Lee H.Y."/>
            <person name="Kim S.Y."/>
            <person name="Kim M.S."/>
            <person name="Kang B.C."/>
            <person name="Jo Y.D."/>
            <person name="Yang H.B."/>
            <person name="Jeong H.J."/>
            <person name="Kang W.H."/>
            <person name="Kwon J.K."/>
            <person name="Shin C."/>
            <person name="Lim J.Y."/>
            <person name="Park J.H."/>
            <person name="Huh J.H."/>
            <person name="Kim J.S."/>
            <person name="Kim B.D."/>
            <person name="Cohen O."/>
            <person name="Paran I."/>
            <person name="Suh M.C."/>
            <person name="Lee S.B."/>
            <person name="Kim Y.K."/>
            <person name="Shin Y."/>
            <person name="Noh S.J."/>
            <person name="Park J."/>
            <person name="Seo Y.S."/>
            <person name="Kwon S.Y."/>
            <person name="Kim H.A."/>
            <person name="Park J.M."/>
            <person name="Kim H.J."/>
            <person name="Choi S.B."/>
            <person name="Bosland P.W."/>
            <person name="Reeves G."/>
            <person name="Jo S.H."/>
            <person name="Lee B.W."/>
            <person name="Cho H.T."/>
            <person name="Choi H.S."/>
            <person name="Lee M.S."/>
            <person name="Yu Y."/>
            <person name="Do Choi Y."/>
            <person name="Park B.S."/>
            <person name="van Deynze A."/>
            <person name="Ashrafi H."/>
            <person name="Hill T."/>
            <person name="Kim W.T."/>
            <person name="Pai H.S."/>
            <person name="Ahn H.K."/>
            <person name="Yeam I."/>
            <person name="Giovannoni J.J."/>
            <person name="Rose J.K."/>
            <person name="Sorensen I."/>
            <person name="Lee S.J."/>
            <person name="Kim R.W."/>
            <person name="Choi I.Y."/>
            <person name="Choi B.S."/>
            <person name="Lim J.S."/>
            <person name="Lee Y.H."/>
            <person name="Choi D."/>
        </authorList>
    </citation>
    <scope>NUCLEOTIDE SEQUENCE [LARGE SCALE GENOMIC DNA]</scope>
    <source>
        <strain evidence="8">cv. CM334</strain>
    </source>
</reference>
<evidence type="ECO:0000256" key="2">
    <source>
        <dbReference type="ARBA" id="ARBA00022771"/>
    </source>
</evidence>
<keyword evidence="5" id="KW-0804">Transcription</keyword>
<dbReference type="Gramene" id="PHT88248">
    <property type="protein sequence ID" value="PHT88248"/>
    <property type="gene ID" value="T459_10354"/>
</dbReference>
<protein>
    <recommendedName>
        <fullName evidence="6">AIPP2-like SPOC-like domain-containing protein</fullName>
    </recommendedName>
</protein>
<keyword evidence="2" id="KW-0863">Zinc-finger</keyword>
<organism evidence="7 8">
    <name type="scientific">Capsicum annuum</name>
    <name type="common">Capsicum pepper</name>
    <dbReference type="NCBI Taxonomy" id="4072"/>
    <lineage>
        <taxon>Eukaryota</taxon>
        <taxon>Viridiplantae</taxon>
        <taxon>Streptophyta</taxon>
        <taxon>Embryophyta</taxon>
        <taxon>Tracheophyta</taxon>
        <taxon>Spermatophyta</taxon>
        <taxon>Magnoliopsida</taxon>
        <taxon>eudicotyledons</taxon>
        <taxon>Gunneridae</taxon>
        <taxon>Pentapetalae</taxon>
        <taxon>asterids</taxon>
        <taxon>lamiids</taxon>
        <taxon>Solanales</taxon>
        <taxon>Solanaceae</taxon>
        <taxon>Solanoideae</taxon>
        <taxon>Capsiceae</taxon>
        <taxon>Capsicum</taxon>
    </lineage>
</organism>
<evidence type="ECO:0000256" key="3">
    <source>
        <dbReference type="ARBA" id="ARBA00022833"/>
    </source>
</evidence>
<keyword evidence="3" id="KW-0862">Zinc</keyword>
<dbReference type="Proteomes" id="UP000222542">
    <property type="component" value="Unassembled WGS sequence"/>
</dbReference>
<dbReference type="GO" id="GO:0008270">
    <property type="term" value="F:zinc ion binding"/>
    <property type="evidence" value="ECO:0007669"/>
    <property type="project" value="UniProtKB-KW"/>
</dbReference>
<dbReference type="Pfam" id="PF23121">
    <property type="entry name" value="SPOC_AIPP2"/>
    <property type="match status" value="1"/>
</dbReference>